<dbReference type="EMBL" id="VTPC01047790">
    <property type="protein sequence ID" value="KAF2890706.1"/>
    <property type="molecule type" value="Genomic_DNA"/>
</dbReference>
<evidence type="ECO:0000259" key="2">
    <source>
        <dbReference type="SMART" id="SM01368"/>
    </source>
</evidence>
<feature type="region of interest" description="Disordered" evidence="1">
    <location>
        <begin position="1"/>
        <end position="40"/>
    </location>
</feature>
<reference evidence="3" key="1">
    <citation type="submission" date="2019-08" db="EMBL/GenBank/DDBJ databases">
        <title>The genome of the North American firefly Photinus pyralis.</title>
        <authorList>
            <consortium name="Photinus pyralis genome working group"/>
            <person name="Fallon T.R."/>
            <person name="Sander Lower S.E."/>
            <person name="Weng J.-K."/>
        </authorList>
    </citation>
    <scope>NUCLEOTIDE SEQUENCE</scope>
    <source>
        <strain evidence="3">TRF0915ILg1</strain>
        <tissue evidence="3">Whole body</tissue>
    </source>
</reference>
<protein>
    <recommendedName>
        <fullName evidence="2">Retinoblastoma-associated protein A-box domain-containing protein</fullName>
    </recommendedName>
</protein>
<dbReference type="GO" id="GO:0030154">
    <property type="term" value="P:cell differentiation"/>
    <property type="evidence" value="ECO:0007669"/>
    <property type="project" value="TreeGrafter"/>
</dbReference>
<keyword evidence="4" id="KW-1185">Reference proteome</keyword>
<dbReference type="PANTHER" id="PTHR13742">
    <property type="entry name" value="RETINOBLASTOMA-ASSOCIATED PROTEIN RB -RELATED"/>
    <property type="match status" value="1"/>
</dbReference>
<comment type="caution">
    <text evidence="3">The sequence shown here is derived from an EMBL/GenBank/DDBJ whole genome shotgun (WGS) entry which is preliminary data.</text>
</comment>
<dbReference type="PANTHER" id="PTHR13742:SF17">
    <property type="entry name" value="RE32990P-RELATED"/>
    <property type="match status" value="1"/>
</dbReference>
<dbReference type="GO" id="GO:0005634">
    <property type="term" value="C:nucleus"/>
    <property type="evidence" value="ECO:0007669"/>
    <property type="project" value="InterPro"/>
</dbReference>
<proteinExistence type="predicted"/>
<evidence type="ECO:0000313" key="3">
    <source>
        <dbReference type="EMBL" id="KAF2890706.1"/>
    </source>
</evidence>
<dbReference type="Pfam" id="PF01858">
    <property type="entry name" value="RB_A"/>
    <property type="match status" value="1"/>
</dbReference>
<dbReference type="SUPFAM" id="SSF47954">
    <property type="entry name" value="Cyclin-like"/>
    <property type="match status" value="1"/>
</dbReference>
<feature type="region of interest" description="Disordered" evidence="1">
    <location>
        <begin position="263"/>
        <end position="315"/>
    </location>
</feature>
<sequence>MSTPGDTMVTDSPKGEGSSMGTPGAVRRSSGSRSQGDFTPLSTATKSVARLQALLAGRQPGPSDALIQILQTCTNDPTDKIKQIVEIVGEKFRTEFTRQNLNLPTVPPDYANQRLQLAVTLFYKFVENIFQNEKTLHKNISHLAVKDIFYECTLACSLEIIIYSYNCQRKFPWILNALNMKPFYFVRVIELIVRSQDQLPRDAVKHLNMVEQKIIESLIWKSDSPIWEVLTNSGEEFPKFEDTALPGNMVYTEEQAASGNFLHKPKTEPLQSPGPSAVERFQSPVANPPTSEIRKQLFKPSQTTKHLSEYQSIEY</sequence>
<dbReference type="GO" id="GO:2000134">
    <property type="term" value="P:negative regulation of G1/S transition of mitotic cell cycle"/>
    <property type="evidence" value="ECO:0007669"/>
    <property type="project" value="TreeGrafter"/>
</dbReference>
<dbReference type="Gene3D" id="1.10.472.10">
    <property type="entry name" value="Cyclin-like"/>
    <property type="match status" value="1"/>
</dbReference>
<dbReference type="GO" id="GO:0000785">
    <property type="term" value="C:chromatin"/>
    <property type="evidence" value="ECO:0007669"/>
    <property type="project" value="TreeGrafter"/>
</dbReference>
<dbReference type="OrthoDB" id="844594at2759"/>
<evidence type="ECO:0000256" key="1">
    <source>
        <dbReference type="SAM" id="MobiDB-lite"/>
    </source>
</evidence>
<feature type="compositionally biased region" description="Polar residues" evidence="1">
    <location>
        <begin position="299"/>
        <end position="315"/>
    </location>
</feature>
<dbReference type="InterPro" id="IPR036915">
    <property type="entry name" value="Cyclin-like_sf"/>
</dbReference>
<dbReference type="AlphaFoldDB" id="A0A8K0CS71"/>
<dbReference type="SMART" id="SM01368">
    <property type="entry name" value="RB_A"/>
    <property type="match status" value="1"/>
</dbReference>
<evidence type="ECO:0000313" key="4">
    <source>
        <dbReference type="Proteomes" id="UP000801492"/>
    </source>
</evidence>
<accession>A0A8K0CS71</accession>
<dbReference type="GO" id="GO:0005667">
    <property type="term" value="C:transcription regulator complex"/>
    <property type="evidence" value="ECO:0007669"/>
    <property type="project" value="TreeGrafter"/>
</dbReference>
<organism evidence="3 4">
    <name type="scientific">Ignelater luminosus</name>
    <name type="common">Cucubano</name>
    <name type="synonym">Pyrophorus luminosus</name>
    <dbReference type="NCBI Taxonomy" id="2038154"/>
    <lineage>
        <taxon>Eukaryota</taxon>
        <taxon>Metazoa</taxon>
        <taxon>Ecdysozoa</taxon>
        <taxon>Arthropoda</taxon>
        <taxon>Hexapoda</taxon>
        <taxon>Insecta</taxon>
        <taxon>Pterygota</taxon>
        <taxon>Neoptera</taxon>
        <taxon>Endopterygota</taxon>
        <taxon>Coleoptera</taxon>
        <taxon>Polyphaga</taxon>
        <taxon>Elateriformia</taxon>
        <taxon>Elateroidea</taxon>
        <taxon>Elateridae</taxon>
        <taxon>Agrypninae</taxon>
        <taxon>Pyrophorini</taxon>
        <taxon>Ignelater</taxon>
    </lineage>
</organism>
<dbReference type="Proteomes" id="UP000801492">
    <property type="component" value="Unassembled WGS sequence"/>
</dbReference>
<gene>
    <name evidence="3" type="ORF">ILUMI_15467</name>
</gene>
<dbReference type="GO" id="GO:0000977">
    <property type="term" value="F:RNA polymerase II transcription regulatory region sequence-specific DNA binding"/>
    <property type="evidence" value="ECO:0007669"/>
    <property type="project" value="TreeGrafter"/>
</dbReference>
<dbReference type="GO" id="GO:0006357">
    <property type="term" value="P:regulation of transcription by RNA polymerase II"/>
    <property type="evidence" value="ECO:0007669"/>
    <property type="project" value="InterPro"/>
</dbReference>
<dbReference type="InterPro" id="IPR002720">
    <property type="entry name" value="RB_A"/>
</dbReference>
<feature type="domain" description="Retinoblastoma-associated protein A-box" evidence="2">
    <location>
        <begin position="39"/>
        <end position="230"/>
    </location>
</feature>
<name>A0A8K0CS71_IGNLU</name>
<feature type="compositionally biased region" description="Polar residues" evidence="1">
    <location>
        <begin position="29"/>
        <end position="40"/>
    </location>
</feature>
<dbReference type="InterPro" id="IPR028309">
    <property type="entry name" value="RB_fam"/>
</dbReference>